<comment type="caution">
    <text evidence="3">The sequence shown here is derived from an EMBL/GenBank/DDBJ whole genome shotgun (WGS) entry which is preliminary data.</text>
</comment>
<dbReference type="AlphaFoldDB" id="A0A399QX89"/>
<dbReference type="RefSeq" id="WP_119378729.1">
    <property type="nucleotide sequence ID" value="NZ_QWGB01000005.1"/>
</dbReference>
<protein>
    <recommendedName>
        <fullName evidence="2">Potassium channel domain-containing protein</fullName>
    </recommendedName>
</protein>
<keyword evidence="1" id="KW-1133">Transmembrane helix</keyword>
<evidence type="ECO:0000313" key="4">
    <source>
        <dbReference type="Proteomes" id="UP000265431"/>
    </source>
</evidence>
<feature type="domain" description="Potassium channel" evidence="2">
    <location>
        <begin position="56"/>
        <end position="130"/>
    </location>
</feature>
<dbReference type="SUPFAM" id="SSF81324">
    <property type="entry name" value="Voltage-gated potassium channels"/>
    <property type="match status" value="1"/>
</dbReference>
<keyword evidence="4" id="KW-1185">Reference proteome</keyword>
<dbReference type="EMBL" id="QWGB01000005">
    <property type="protein sequence ID" value="RIJ23540.1"/>
    <property type="molecule type" value="Genomic_DNA"/>
</dbReference>
<organism evidence="3 4">
    <name type="scientific">Henriciella barbarensis</name>
    <dbReference type="NCBI Taxonomy" id="86342"/>
    <lineage>
        <taxon>Bacteria</taxon>
        <taxon>Pseudomonadati</taxon>
        <taxon>Pseudomonadota</taxon>
        <taxon>Alphaproteobacteria</taxon>
        <taxon>Hyphomonadales</taxon>
        <taxon>Hyphomonadaceae</taxon>
        <taxon>Henriciella</taxon>
    </lineage>
</organism>
<gene>
    <name evidence="3" type="ORF">D1224_04560</name>
</gene>
<dbReference type="Pfam" id="PF07885">
    <property type="entry name" value="Ion_trans_2"/>
    <property type="match status" value="1"/>
</dbReference>
<name>A0A399QX89_9PROT</name>
<evidence type="ECO:0000313" key="3">
    <source>
        <dbReference type="EMBL" id="RIJ23540.1"/>
    </source>
</evidence>
<sequence length="144" mass="15817">MALLTGFLLVACLGTAHHFGILGVRAITPRLDDRTHSGALIAFLGLLVLHTVEILICAGFYAWIIDMGWFGVLSGSFSGSWEDLIYFSGINFVTLGYTQMKAEGAIRLISMMQSLGGFMILTWSATFIYSVWQDAVKKDLTKQS</sequence>
<evidence type="ECO:0000259" key="2">
    <source>
        <dbReference type="Pfam" id="PF07885"/>
    </source>
</evidence>
<feature type="transmembrane region" description="Helical" evidence="1">
    <location>
        <begin position="112"/>
        <end position="132"/>
    </location>
</feature>
<reference evidence="3 4" key="1">
    <citation type="submission" date="2018-08" db="EMBL/GenBank/DDBJ databases">
        <title>Henriciella mobilis sp. nov., isolated from seawater.</title>
        <authorList>
            <person name="Cheng H."/>
            <person name="Wu Y.-H."/>
            <person name="Xu X.-W."/>
            <person name="Guo L.-L."/>
        </authorList>
    </citation>
    <scope>NUCLEOTIDE SEQUENCE [LARGE SCALE GENOMIC DNA]</scope>
    <source>
        <strain evidence="3 4">CCUG66934</strain>
    </source>
</reference>
<dbReference type="InterPro" id="IPR013099">
    <property type="entry name" value="K_chnl_dom"/>
</dbReference>
<evidence type="ECO:0000256" key="1">
    <source>
        <dbReference type="SAM" id="Phobius"/>
    </source>
</evidence>
<dbReference type="Proteomes" id="UP000265431">
    <property type="component" value="Unassembled WGS sequence"/>
</dbReference>
<dbReference type="OrthoDB" id="2974133at2"/>
<keyword evidence="1" id="KW-0812">Transmembrane</keyword>
<accession>A0A399QX89</accession>
<keyword evidence="1" id="KW-0472">Membrane</keyword>
<feature type="transmembrane region" description="Helical" evidence="1">
    <location>
        <begin position="39"/>
        <end position="64"/>
    </location>
</feature>
<feature type="transmembrane region" description="Helical" evidence="1">
    <location>
        <begin position="6"/>
        <end position="27"/>
    </location>
</feature>
<proteinExistence type="predicted"/>